<dbReference type="InterPro" id="IPR011009">
    <property type="entry name" value="Kinase-like_dom_sf"/>
</dbReference>
<dbReference type="Proteomes" id="UP000009328">
    <property type="component" value="Unassembled WGS sequence"/>
</dbReference>
<evidence type="ECO:0000256" key="6">
    <source>
        <dbReference type="ARBA" id="ARBA00020288"/>
    </source>
</evidence>
<dbReference type="GO" id="GO:0035556">
    <property type="term" value="P:intracellular signal transduction"/>
    <property type="evidence" value="ECO:0007669"/>
    <property type="project" value="UniProtKB-ARBA"/>
</dbReference>
<evidence type="ECO:0000256" key="1">
    <source>
        <dbReference type="ARBA" id="ARBA00004123"/>
    </source>
</evidence>
<dbReference type="InterPro" id="IPR021668">
    <property type="entry name" value="TAN"/>
</dbReference>
<dbReference type="SMART" id="SM01343">
    <property type="entry name" value="FATC"/>
    <property type="match status" value="1"/>
</dbReference>
<evidence type="ECO:0000256" key="4">
    <source>
        <dbReference type="ARBA" id="ARBA00012513"/>
    </source>
</evidence>
<dbReference type="SMART" id="SM00146">
    <property type="entry name" value="PI3Kc"/>
    <property type="match status" value="1"/>
</dbReference>
<dbReference type="SUPFAM" id="SSF56112">
    <property type="entry name" value="Protein kinase-like (PK-like)"/>
    <property type="match status" value="1"/>
</dbReference>
<evidence type="ECO:0000259" key="24">
    <source>
        <dbReference type="PROSITE" id="PS51190"/>
    </source>
</evidence>
<feature type="coiled-coil region" evidence="21">
    <location>
        <begin position="2153"/>
        <end position="2180"/>
    </location>
</feature>
<comment type="subcellular location">
    <subcellularLocation>
        <location evidence="2">Chromosome</location>
        <location evidence="2">Telomere</location>
    </subcellularLocation>
    <subcellularLocation>
        <location evidence="1">Nucleus</location>
    </subcellularLocation>
</comment>
<dbReference type="InterPro" id="IPR003152">
    <property type="entry name" value="FATC_dom"/>
</dbReference>
<evidence type="ECO:0000256" key="3">
    <source>
        <dbReference type="ARBA" id="ARBA00010769"/>
    </source>
</evidence>
<keyword evidence="13" id="KW-0779">Telomere</keyword>
<comment type="similarity">
    <text evidence="3">Belongs to the PI3/PI4-kinase family. ATM subfamily.</text>
</comment>
<dbReference type="STRING" id="1206466.K0KY24"/>
<keyword evidence="7" id="KW-0723">Serine/threonine-protein kinase</keyword>
<keyword evidence="8" id="KW-0808">Transferase</keyword>
<accession>K0KY24</accession>
<dbReference type="eggNOG" id="KOG0892">
    <property type="taxonomic scope" value="Eukaryota"/>
</dbReference>
<reference evidence="25 26" key="1">
    <citation type="journal article" date="2012" name="Eukaryot. Cell">
        <title>Draft genome sequence of Wickerhamomyces ciferrii NRRL Y-1031 F-60-10.</title>
        <authorList>
            <person name="Schneider J."/>
            <person name="Andrea H."/>
            <person name="Blom J."/>
            <person name="Jaenicke S."/>
            <person name="Ruckert C."/>
            <person name="Schorsch C."/>
            <person name="Szczepanowski R."/>
            <person name="Farwick M."/>
            <person name="Goesmann A."/>
            <person name="Puhler A."/>
            <person name="Schaffer S."/>
            <person name="Tauch A."/>
            <person name="Kohler T."/>
            <person name="Brinkrolf K."/>
        </authorList>
    </citation>
    <scope>NUCLEOTIDE SEQUENCE [LARGE SCALE GENOMIC DNA]</scope>
    <source>
        <strain evidence="26">ATCC 14091 / BCRC 22168 / CBS 111 / JCM 3599 / NBRC 0793 / NRRL Y-1031 F-60-10</strain>
    </source>
</reference>
<keyword evidence="21" id="KW-0175">Coiled coil</keyword>
<evidence type="ECO:0000256" key="9">
    <source>
        <dbReference type="ARBA" id="ARBA00022741"/>
    </source>
</evidence>
<keyword evidence="9" id="KW-0547">Nucleotide-binding</keyword>
<name>K0KY24_WICCF</name>
<dbReference type="GO" id="GO:0005634">
    <property type="term" value="C:nucleus"/>
    <property type="evidence" value="ECO:0007669"/>
    <property type="project" value="UniProtKB-SubCell"/>
</dbReference>
<evidence type="ECO:0000256" key="20">
    <source>
        <dbReference type="ARBA" id="ARBA00048679"/>
    </source>
</evidence>
<dbReference type="PANTHER" id="PTHR37079:SF4">
    <property type="entry name" value="SERINE_THREONINE-PROTEIN KINASE ATM"/>
    <property type="match status" value="1"/>
</dbReference>
<dbReference type="PROSITE" id="PS00915">
    <property type="entry name" value="PI3_4_KINASE_1"/>
    <property type="match status" value="1"/>
</dbReference>
<dbReference type="FunCoup" id="K0KY24">
    <property type="interactions" value="103"/>
</dbReference>
<evidence type="ECO:0000313" key="26">
    <source>
        <dbReference type="Proteomes" id="UP000009328"/>
    </source>
</evidence>
<dbReference type="InterPro" id="IPR038980">
    <property type="entry name" value="ATM_plant"/>
</dbReference>
<evidence type="ECO:0000313" key="25">
    <source>
        <dbReference type="EMBL" id="CCH46977.1"/>
    </source>
</evidence>
<dbReference type="InterPro" id="IPR036940">
    <property type="entry name" value="PI3/4_kinase_cat_sf"/>
</dbReference>
<dbReference type="EMBL" id="CAIF01000291">
    <property type="protein sequence ID" value="CCH46977.1"/>
    <property type="molecule type" value="Genomic_DNA"/>
</dbReference>
<evidence type="ECO:0000256" key="19">
    <source>
        <dbReference type="ARBA" id="ARBA00047899"/>
    </source>
</evidence>
<dbReference type="PROSITE" id="PS51190">
    <property type="entry name" value="FATC"/>
    <property type="match status" value="1"/>
</dbReference>
<dbReference type="Gene3D" id="3.30.1010.10">
    <property type="entry name" value="Phosphatidylinositol 3-kinase Catalytic Subunit, Chain A, domain 4"/>
    <property type="match status" value="1"/>
</dbReference>
<keyword evidence="14" id="KW-0539">Nucleus</keyword>
<dbReference type="HOGENOM" id="CLU_000178_8_1_1"/>
<evidence type="ECO:0000256" key="21">
    <source>
        <dbReference type="SAM" id="Coils"/>
    </source>
</evidence>
<organism evidence="25 26">
    <name type="scientific">Wickerhamomyces ciferrii (strain ATCC 14091 / BCRC 22168 / CBS 111 / JCM 3599 / NBRC 0793 / NRRL Y-1031 F-60-10)</name>
    <name type="common">Yeast</name>
    <name type="synonym">Pichia ciferrii</name>
    <dbReference type="NCBI Taxonomy" id="1206466"/>
    <lineage>
        <taxon>Eukaryota</taxon>
        <taxon>Fungi</taxon>
        <taxon>Dikarya</taxon>
        <taxon>Ascomycota</taxon>
        <taxon>Saccharomycotina</taxon>
        <taxon>Saccharomycetes</taxon>
        <taxon>Phaffomycetales</taxon>
        <taxon>Wickerhamomycetaceae</taxon>
        <taxon>Wickerhamomyces</taxon>
    </lineage>
</organism>
<dbReference type="CDD" id="cd05171">
    <property type="entry name" value="PIKKc_ATM"/>
    <property type="match status" value="1"/>
</dbReference>
<dbReference type="PANTHER" id="PTHR37079">
    <property type="entry name" value="SERINE/THREONINE-PROTEIN KINASE ATM"/>
    <property type="match status" value="1"/>
</dbReference>
<keyword evidence="26" id="KW-1185">Reference proteome</keyword>
<evidence type="ECO:0000256" key="16">
    <source>
        <dbReference type="ARBA" id="ARBA00030222"/>
    </source>
</evidence>
<evidence type="ECO:0000259" key="22">
    <source>
        <dbReference type="PROSITE" id="PS50290"/>
    </source>
</evidence>
<dbReference type="InterPro" id="IPR044107">
    <property type="entry name" value="PIKKc_ATM"/>
</dbReference>
<comment type="catalytic activity">
    <reaction evidence="19">
        <text>L-threonyl-[protein] + ATP = O-phospho-L-threonyl-[protein] + ADP + H(+)</text>
        <dbReference type="Rhea" id="RHEA:46608"/>
        <dbReference type="Rhea" id="RHEA-COMP:11060"/>
        <dbReference type="Rhea" id="RHEA-COMP:11605"/>
        <dbReference type="ChEBI" id="CHEBI:15378"/>
        <dbReference type="ChEBI" id="CHEBI:30013"/>
        <dbReference type="ChEBI" id="CHEBI:30616"/>
        <dbReference type="ChEBI" id="CHEBI:61977"/>
        <dbReference type="ChEBI" id="CHEBI:456216"/>
        <dbReference type="EC" id="2.7.11.1"/>
    </reaction>
</comment>
<evidence type="ECO:0000256" key="7">
    <source>
        <dbReference type="ARBA" id="ARBA00022527"/>
    </source>
</evidence>
<evidence type="ECO:0000256" key="2">
    <source>
        <dbReference type="ARBA" id="ARBA00004574"/>
    </source>
</evidence>
<dbReference type="InterPro" id="IPR018936">
    <property type="entry name" value="PI3/4_kinase_CS"/>
</dbReference>
<evidence type="ECO:0000256" key="12">
    <source>
        <dbReference type="ARBA" id="ARBA00022840"/>
    </source>
</evidence>
<dbReference type="PROSITE" id="PS51189">
    <property type="entry name" value="FAT"/>
    <property type="match status" value="1"/>
</dbReference>
<dbReference type="Pfam" id="PF11640">
    <property type="entry name" value="TAN"/>
    <property type="match status" value="1"/>
</dbReference>
<comment type="caution">
    <text evidence="25">The sequence shown here is derived from an EMBL/GenBank/DDBJ whole genome shotgun (WGS) entry which is preliminary data.</text>
</comment>
<sequence>MIIEVMKILTQFLVKLESSKVKDRNDGLSGLESYISSNSNLNNKDLTNLCQSLFGFLEAEKNTYRKNQTTAVESRLQTSSYLLRKVIVQNVQQMKFKLVKETLNNSREALFTHDDEIIRPLALNISKIIHAIIATDEHREHISSNDWIKLLENILRILNKQLSKSMTDKFVSELLGALKIMVVHPQMVIEDLGYDLTEFLVKYFNLMKKENSLTSSILEITNHLIIQMSTSKIRYSVKLVRTVVKVAGSMISTNYESLKDQLLVFGLVSSDFILENLPKMIDVEDSQGDMTDDDGIRDDLTYWLDQWIQLIIRSPSDSLSLSDIDFTNESQVKNTWFKFDGIRLTQNGNFKSWLVVLSLTNLISVLYHLHKPQRLMIEAPNKKRKLDVQSFSNVIERSSGPLELLNHFIHSGDVRLQYLGFQVMIFYIHNHELDFRYFKIDEIIAFHDKPEVSGYASLLVGTLLKYGWKLTTNQLSQLLRINLQMLKDRSLVNISSQTIIYILSTPGYVPTDSSLKLQIQAMFEFSELNGPVIITNNSLKFWVLFSQLGKEYRSGNKFAGDRIIDWLISKWDYELVSSAANFPEFVSWLAGLEFSCQDTEIIYENQFYNFNLRWLSRSDLAGYILCLDKPVLNIGVKPNFNICKVEADHEGLSQIVDKLLYTMELYDSQGDITRLFKLVKDSYFIFQVIQRNMHLESSTERLKYDIRRYIENLDSENFAYISEALFQLRECKPLNESGEFIFSCFDIQELVSDFKKANENSKLNRSSADVPMVMNEFDDFGDIRKESDEFESQVSKTYFDVVSYKTNEQRLLEFIISVYSRFSNTKNVNTTIDQAIRYLEDVDPEVFSSAFFTLLEYLDKVETTKIQALSISRLLRLLGNKLLSSYKYERSPITIVLASRLFIAFTKPWLQRINEDWASDYSDMFQWIVALAEKGLITEEMSSYYFTKSIFVKLSHESDLSTQEAGINMFQRSTNLNKIRLCSDLKSFLVTLPFNDQIRCFEDLNKGFVNPQTLDDLAATFSFCLRELFTISYAIFIHGLSKLLLNYGYLHFKPYVEAAILPVADSINSNKLVIFEIMKVWLDNDKEIDTFPYRLLGFDTFGEFIEKRANVIYALLISSRKTNTNIIVNNKVLGGEIDESELLLDTLSYSIPLSFIKGGRKGEIFSLIGQIYDSSLIDHQRILLVRNFLDLCDYSRISDFMKYAPEIKDHELLKLLFVGSPPDLFSLVNIKIPMSAVIHEINQITDQASTKFWSIATVGFLIKGTLEVLPTISDSKEKLLVLRKLRLIFILGFDNLKNEHILFLVLDHVSSLLVDDITHDDASEIIVFLLTIIDEVEHQNDRYCELVLKIVLQLSKYKQEFGRMSYPVECKIMDIYSTSKFEGVWKSLFIPMIHLLTTNITALEETLLLETDPASRQTLSRSNYVSIHGILRFAAKHLNSSSQDLVLQSLDLLFSQVPHLNEFFYKLKTDSAVSKLLKESQLLFSVTFDHFRARYLGRHYTLTGDELNSSNNELSKSFEDHLEQKTSNLESLTDALIRRRTDISNVKELVLIDDYLGMGLYEYNRGNLEASSIMKFDSHLKDLVKLLVPLDWFIFSSIHSDPITVYPWSELASVSSLSDKATSIWCRDIILSVLSYLNENSFLYKSFSTYLFQFPSISESIFCDVLLFYLRQGRSTEEKLLIKLINNTMNFSENSKLVKEKARLVLKLIYFMNIGKEDIKQFRNVLGHLDSQVIYQLASSMNMPKFALLTFEAFYSDPTNKSHFSWVDDSKSLESIYNQLNDKDLFHGLPIQPSLTYAMASMNRESKNNWRNVVFSSANLDSSITLRDYTNFDLYSSKEMVLNSLVKNSLLGVSDMLNDQLDPQERLKRSYEWSWKLGQWNLPASESPKSEDEFIYCCLKGVHESKNYEKSFFEESVRKLLKSQDNKEVNVTKTLASLYNIELIQSLDNSDLIESSEEFSTIKDGWFKQASFADIENLLLSRRISYGEGKVNCSSTDNVLFQALEIQRYTSLSRSNNEIQRSTNSSMLLDKIVRSETNLNINKYLSKVSSFETACTLWDQGETAISIEMLKDNLKNDISKPNNVLINGLDVFGSVLNAYLVKWTSESRQEKFENIMQTYVNDALRGIEDVTSVKDKSKVYHILGYFCYKQTTLPGAEEEVQRQEKLLKEKHAELQELKIIIQNKSTPADEKKNAKRYFQRMQLQYESDKDSYNTLFNNRIVCIEKALEFFLNAIYIDDSYDDEDIDKICALWLEYFDADNINNIFSKWINKLPCHKFISWLNQLVSRLADEKTSFQTNLQNLLINICFKHPYHSLYFIMNLRVHKLYQISRTDSTIHSRSAAADNLWKTLSSKNSSFHKDILDPVQSVSSNALTLATEKVPNSGVKQMKLDNLKVGDFWINQLRDLNIPLPTANQLSINPSGEYENVPKIVNISPILQISSSGISLPKIMRLQLSDGSKHKMLLKGSTDDLRQDAIMEQVFEKVNTILKNDKETRKRSLKMRTYKVVPLGPQAGMIEFVANSIALSDILRPLHSKDSISFSEAREMMRNCQSSGTRERLNVYLKICKETQPIFRQFFIDTFTNIDEWYESRQIYTKGISTNSIVGYMLGLGDRHLNNILIDKETGEPIHIDLGVAFDQGKLLPVPELVPFRLTRDIVDGLGITGVEGSFKKSSEHVFRVLRENVEKIIGILNVLKYDPLYSWAISPIRKKRLQEIENHSSVSSKFNVEGDGSDAARAVKGVETKLNANGLSVEASVEELIQEATDYKNLGVIYLGWTPFY</sequence>
<dbReference type="GO" id="GO:0006281">
    <property type="term" value="P:DNA repair"/>
    <property type="evidence" value="ECO:0007669"/>
    <property type="project" value="InterPro"/>
</dbReference>
<protein>
    <recommendedName>
        <fullName evidence="5">Serine/threonine-protein kinase TEL1</fullName>
        <ecNumber evidence="4">2.7.11.1</ecNumber>
    </recommendedName>
    <alternativeName>
        <fullName evidence="15">ATM homolog</fullName>
    </alternativeName>
    <alternativeName>
        <fullName evidence="17 18">DNA-damage checkpoint kinase TEL1</fullName>
    </alternativeName>
    <alternativeName>
        <fullName evidence="6">Serine/threonine-protein kinase tel1</fullName>
    </alternativeName>
    <alternativeName>
        <fullName evidence="16">Telomere length regulation protein 1</fullName>
    </alternativeName>
</protein>
<feature type="domain" description="FATC" evidence="24">
    <location>
        <begin position="2748"/>
        <end position="2780"/>
    </location>
</feature>
<dbReference type="Pfam" id="PF02260">
    <property type="entry name" value="FATC"/>
    <property type="match status" value="1"/>
</dbReference>
<dbReference type="InParanoid" id="K0KY24"/>
<evidence type="ECO:0000256" key="15">
    <source>
        <dbReference type="ARBA" id="ARBA00030020"/>
    </source>
</evidence>
<evidence type="ECO:0000256" key="5">
    <source>
        <dbReference type="ARBA" id="ARBA00014619"/>
    </source>
</evidence>
<evidence type="ECO:0000256" key="18">
    <source>
        <dbReference type="ARBA" id="ARBA00032467"/>
    </source>
</evidence>
<evidence type="ECO:0000256" key="17">
    <source>
        <dbReference type="ARBA" id="ARBA00031460"/>
    </source>
</evidence>
<evidence type="ECO:0000256" key="14">
    <source>
        <dbReference type="ARBA" id="ARBA00023242"/>
    </source>
</evidence>
<dbReference type="EC" id="2.7.11.1" evidence="4"/>
<evidence type="ECO:0000256" key="10">
    <source>
        <dbReference type="ARBA" id="ARBA00022763"/>
    </source>
</evidence>
<keyword evidence="12" id="KW-0067">ATP-binding</keyword>
<dbReference type="InterPro" id="IPR014009">
    <property type="entry name" value="PIK_FAT"/>
</dbReference>
<dbReference type="GO" id="GO:0000781">
    <property type="term" value="C:chromosome, telomeric region"/>
    <property type="evidence" value="ECO:0007669"/>
    <property type="project" value="UniProtKB-SubCell"/>
</dbReference>
<feature type="domain" description="PI3K/PI4K catalytic" evidence="22">
    <location>
        <begin position="2434"/>
        <end position="2742"/>
    </location>
</feature>
<evidence type="ECO:0000256" key="8">
    <source>
        <dbReference type="ARBA" id="ARBA00022679"/>
    </source>
</evidence>
<evidence type="ECO:0000256" key="11">
    <source>
        <dbReference type="ARBA" id="ARBA00022777"/>
    </source>
</evidence>
<dbReference type="GO" id="GO:0004674">
    <property type="term" value="F:protein serine/threonine kinase activity"/>
    <property type="evidence" value="ECO:0007669"/>
    <property type="project" value="UniProtKB-KW"/>
</dbReference>
<evidence type="ECO:0000256" key="13">
    <source>
        <dbReference type="ARBA" id="ARBA00022895"/>
    </source>
</evidence>
<proteinExistence type="inferred from homology"/>
<dbReference type="Gene3D" id="1.10.1070.11">
    <property type="entry name" value="Phosphatidylinositol 3-/4-kinase, catalytic domain"/>
    <property type="match status" value="1"/>
</dbReference>
<evidence type="ECO:0000259" key="23">
    <source>
        <dbReference type="PROSITE" id="PS51189"/>
    </source>
</evidence>
<keyword evidence="10" id="KW-0227">DNA damage</keyword>
<dbReference type="Pfam" id="PF00454">
    <property type="entry name" value="PI3_PI4_kinase"/>
    <property type="match status" value="1"/>
</dbReference>
<dbReference type="GO" id="GO:0005524">
    <property type="term" value="F:ATP binding"/>
    <property type="evidence" value="ECO:0007669"/>
    <property type="project" value="UniProtKB-KW"/>
</dbReference>
<keyword evidence="13" id="KW-0158">Chromosome</keyword>
<dbReference type="PROSITE" id="PS50290">
    <property type="entry name" value="PI3_4_KINASE_3"/>
    <property type="match status" value="1"/>
</dbReference>
<gene>
    <name evidence="25" type="ORF">BN7_6584</name>
</gene>
<dbReference type="SMART" id="SM01342">
    <property type="entry name" value="TAN"/>
    <property type="match status" value="1"/>
</dbReference>
<comment type="catalytic activity">
    <reaction evidence="20">
        <text>L-seryl-[protein] + ATP = O-phospho-L-seryl-[protein] + ADP + H(+)</text>
        <dbReference type="Rhea" id="RHEA:17989"/>
        <dbReference type="Rhea" id="RHEA-COMP:9863"/>
        <dbReference type="Rhea" id="RHEA-COMP:11604"/>
        <dbReference type="ChEBI" id="CHEBI:15378"/>
        <dbReference type="ChEBI" id="CHEBI:29999"/>
        <dbReference type="ChEBI" id="CHEBI:30616"/>
        <dbReference type="ChEBI" id="CHEBI:83421"/>
        <dbReference type="ChEBI" id="CHEBI:456216"/>
        <dbReference type="EC" id="2.7.11.1"/>
    </reaction>
</comment>
<keyword evidence="11" id="KW-0418">Kinase</keyword>
<dbReference type="InterPro" id="IPR000403">
    <property type="entry name" value="PI3/4_kinase_cat_dom"/>
</dbReference>
<feature type="domain" description="FAT" evidence="23">
    <location>
        <begin position="1733"/>
        <end position="2324"/>
    </location>
</feature>